<gene>
    <name evidence="2" type="ORF">SAMN05444158_1547</name>
</gene>
<keyword evidence="1" id="KW-0812">Transmembrane</keyword>
<dbReference type="EMBL" id="LT629750">
    <property type="protein sequence ID" value="SDS27361.1"/>
    <property type="molecule type" value="Genomic_DNA"/>
</dbReference>
<organism evidence="2 3">
    <name type="scientific">Bradyrhizobium canariense</name>
    <dbReference type="NCBI Taxonomy" id="255045"/>
    <lineage>
        <taxon>Bacteria</taxon>
        <taxon>Pseudomonadati</taxon>
        <taxon>Pseudomonadota</taxon>
        <taxon>Alphaproteobacteria</taxon>
        <taxon>Hyphomicrobiales</taxon>
        <taxon>Nitrobacteraceae</taxon>
        <taxon>Bradyrhizobium</taxon>
    </lineage>
</organism>
<keyword evidence="1" id="KW-1133">Transmembrane helix</keyword>
<proteinExistence type="predicted"/>
<keyword evidence="3" id="KW-1185">Reference proteome</keyword>
<name>A0A1H1QV16_9BRAD</name>
<dbReference type="Proteomes" id="UP000243904">
    <property type="component" value="Chromosome I"/>
</dbReference>
<accession>A0A1H1QV16</accession>
<reference evidence="3" key="1">
    <citation type="submission" date="2016-10" db="EMBL/GenBank/DDBJ databases">
        <authorList>
            <person name="Varghese N."/>
            <person name="Submissions S."/>
        </authorList>
    </citation>
    <scope>NUCLEOTIDE SEQUENCE [LARGE SCALE GENOMIC DNA]</scope>
    <source>
        <strain evidence="3">GAS369</strain>
    </source>
</reference>
<dbReference type="AlphaFoldDB" id="A0A1H1QV16"/>
<evidence type="ECO:0000256" key="1">
    <source>
        <dbReference type="SAM" id="Phobius"/>
    </source>
</evidence>
<feature type="transmembrane region" description="Helical" evidence="1">
    <location>
        <begin position="6"/>
        <end position="22"/>
    </location>
</feature>
<sequence length="43" mass="4788">MFHGLMVIGGFVLIGCAAYGFWQGLKLKPHDNIPPSKGSRWRT</sequence>
<evidence type="ECO:0000313" key="2">
    <source>
        <dbReference type="EMBL" id="SDS27361.1"/>
    </source>
</evidence>
<keyword evidence="1" id="KW-0472">Membrane</keyword>
<evidence type="ECO:0000313" key="3">
    <source>
        <dbReference type="Proteomes" id="UP000243904"/>
    </source>
</evidence>
<protein>
    <submittedName>
        <fullName evidence="2">Uncharacterized protein</fullName>
    </submittedName>
</protein>